<reference evidence="1 2" key="1">
    <citation type="submission" date="2018-03" db="EMBL/GenBank/DDBJ databases">
        <title>Genomic Encyclopedia of Archaeal and Bacterial Type Strains, Phase II (KMG-II): from individual species to whole genera.</title>
        <authorList>
            <person name="Goeker M."/>
        </authorList>
    </citation>
    <scope>NUCLEOTIDE SEQUENCE [LARGE SCALE GENOMIC DNA]</scope>
    <source>
        <strain evidence="1 2">DSM 18107</strain>
    </source>
</reference>
<dbReference type="EMBL" id="PYGK01000004">
    <property type="protein sequence ID" value="PSL31935.1"/>
    <property type="molecule type" value="Genomic_DNA"/>
</dbReference>
<comment type="caution">
    <text evidence="1">The sequence shown here is derived from an EMBL/GenBank/DDBJ whole genome shotgun (WGS) entry which is preliminary data.</text>
</comment>
<organism evidence="1 2">
    <name type="scientific">Chitinophaga ginsengisoli</name>
    <dbReference type="NCBI Taxonomy" id="363837"/>
    <lineage>
        <taxon>Bacteria</taxon>
        <taxon>Pseudomonadati</taxon>
        <taxon>Bacteroidota</taxon>
        <taxon>Chitinophagia</taxon>
        <taxon>Chitinophagales</taxon>
        <taxon>Chitinophagaceae</taxon>
        <taxon>Chitinophaga</taxon>
    </lineage>
</organism>
<evidence type="ECO:0000313" key="2">
    <source>
        <dbReference type="Proteomes" id="UP000240978"/>
    </source>
</evidence>
<name>A0A2P8GDG6_9BACT</name>
<evidence type="ECO:0000313" key="1">
    <source>
        <dbReference type="EMBL" id="PSL31935.1"/>
    </source>
</evidence>
<keyword evidence="2" id="KW-1185">Reference proteome</keyword>
<sequence>MLGPEVVGIVPHRLIAVACLPVANAAAALSNKTTKRWFALRCFIWNYNFSDTTFLTSILFHSGILICSGWKTHKGQGG</sequence>
<accession>A0A2P8GDG6</accession>
<protein>
    <submittedName>
        <fullName evidence="1">Uncharacterized protein</fullName>
    </submittedName>
</protein>
<dbReference type="AlphaFoldDB" id="A0A2P8GDG6"/>
<proteinExistence type="predicted"/>
<gene>
    <name evidence="1" type="ORF">CLV42_104236</name>
</gene>
<dbReference type="Proteomes" id="UP000240978">
    <property type="component" value="Unassembled WGS sequence"/>
</dbReference>